<reference evidence="9 10" key="1">
    <citation type="submission" date="2020-01" db="EMBL/GenBank/DDBJ databases">
        <authorList>
            <person name="Peng S.Y."/>
            <person name="Li J."/>
            <person name="Wang M."/>
            <person name="Wang L."/>
            <person name="Wang C.Q."/>
            <person name="Wang J.R."/>
        </authorList>
    </citation>
    <scope>NUCLEOTIDE SEQUENCE [LARGE SCALE GENOMIC DNA]</scope>
    <source>
        <strain evidence="9 10">XCT-34</strain>
    </source>
</reference>
<evidence type="ECO:0000256" key="2">
    <source>
        <dbReference type="ARBA" id="ARBA00022475"/>
    </source>
</evidence>
<feature type="transmembrane region" description="Helical" evidence="7">
    <location>
        <begin position="135"/>
        <end position="158"/>
    </location>
</feature>
<keyword evidence="3 7" id="KW-0997">Cell inner membrane</keyword>
<organism evidence="9 10">
    <name type="scientific">Pannonibacter tanglangensis</name>
    <dbReference type="NCBI Taxonomy" id="2750084"/>
    <lineage>
        <taxon>Bacteria</taxon>
        <taxon>Pseudomonadati</taxon>
        <taxon>Pseudomonadota</taxon>
        <taxon>Alphaproteobacteria</taxon>
        <taxon>Hyphomicrobiales</taxon>
        <taxon>Stappiaceae</taxon>
        <taxon>Pannonibacter</taxon>
    </lineage>
</organism>
<dbReference type="PANTHER" id="PTHR33362">
    <property type="entry name" value="SIALIC ACID TRAP TRANSPORTER PERMEASE PROTEIN SIAT-RELATED"/>
    <property type="match status" value="1"/>
</dbReference>
<feature type="transmembrane region" description="Helical" evidence="7">
    <location>
        <begin position="278"/>
        <end position="299"/>
    </location>
</feature>
<comment type="caution">
    <text evidence="9">The sequence shown here is derived from an EMBL/GenBank/DDBJ whole genome shotgun (WGS) entry which is preliminary data.</text>
</comment>
<keyword evidence="6 7" id="KW-0472">Membrane</keyword>
<dbReference type="NCBIfam" id="TIGR00786">
    <property type="entry name" value="dctM"/>
    <property type="match status" value="1"/>
</dbReference>
<evidence type="ECO:0000256" key="4">
    <source>
        <dbReference type="ARBA" id="ARBA00022692"/>
    </source>
</evidence>
<comment type="similarity">
    <text evidence="7">Belongs to the TRAP transporter large permease family.</text>
</comment>
<feature type="domain" description="TRAP C4-dicarboxylate transport system permease DctM subunit" evidence="8">
    <location>
        <begin position="9"/>
        <end position="421"/>
    </location>
</feature>
<protein>
    <recommendedName>
        <fullName evidence="7">TRAP transporter large permease protein</fullName>
    </recommendedName>
</protein>
<feature type="transmembrane region" description="Helical" evidence="7">
    <location>
        <begin position="55"/>
        <end position="75"/>
    </location>
</feature>
<dbReference type="RefSeq" id="WP_161675838.1">
    <property type="nucleotide sequence ID" value="NZ_JAABLP010000002.1"/>
</dbReference>
<dbReference type="InterPro" id="IPR010656">
    <property type="entry name" value="DctM"/>
</dbReference>
<name>A0ABW9ZIK5_9HYPH</name>
<evidence type="ECO:0000256" key="5">
    <source>
        <dbReference type="ARBA" id="ARBA00022989"/>
    </source>
</evidence>
<comment type="function">
    <text evidence="7">Part of the tripartite ATP-independent periplasmic (TRAP) transport system.</text>
</comment>
<dbReference type="InterPro" id="IPR004681">
    <property type="entry name" value="TRAP_DctM"/>
</dbReference>
<keyword evidence="5 7" id="KW-1133">Transmembrane helix</keyword>
<evidence type="ECO:0000259" key="8">
    <source>
        <dbReference type="Pfam" id="PF06808"/>
    </source>
</evidence>
<accession>A0ABW9ZIK5</accession>
<evidence type="ECO:0000256" key="6">
    <source>
        <dbReference type="ARBA" id="ARBA00023136"/>
    </source>
</evidence>
<comment type="subcellular location">
    <subcellularLocation>
        <location evidence="1 7">Cell inner membrane</location>
        <topology evidence="1 7">Multi-pass membrane protein</topology>
    </subcellularLocation>
</comment>
<evidence type="ECO:0000313" key="9">
    <source>
        <dbReference type="EMBL" id="NBN63883.1"/>
    </source>
</evidence>
<dbReference type="EMBL" id="JAABLP010000002">
    <property type="protein sequence ID" value="NBN63883.1"/>
    <property type="molecule type" value="Genomic_DNA"/>
</dbReference>
<evidence type="ECO:0000256" key="1">
    <source>
        <dbReference type="ARBA" id="ARBA00004429"/>
    </source>
</evidence>
<keyword evidence="4 7" id="KW-0812">Transmembrane</keyword>
<evidence type="ECO:0000256" key="7">
    <source>
        <dbReference type="RuleBase" id="RU369079"/>
    </source>
</evidence>
<comment type="subunit">
    <text evidence="7">The complex comprises the extracytoplasmic solute receptor protein and the two transmembrane proteins.</text>
</comment>
<gene>
    <name evidence="9" type="ORF">GWI71_09345</name>
</gene>
<dbReference type="PIRSF" id="PIRSF006066">
    <property type="entry name" value="HI0050"/>
    <property type="match status" value="1"/>
</dbReference>
<dbReference type="Proteomes" id="UP000541347">
    <property type="component" value="Unassembled WGS sequence"/>
</dbReference>
<feature type="transmembrane region" description="Helical" evidence="7">
    <location>
        <begin position="362"/>
        <end position="384"/>
    </location>
</feature>
<sequence>MIWTLLGGMTLATVMTGAVLGAALGLTGFAILYFFSGGATNLGVQAVWNTFNSYTLTAIPLFILLGEILVASGLARNVYRAMSPLFARLPGGLLHTNIAVCTLFGAVSGSSMAVAAAVGSVAYPELTRRGYDRNSVVGSLAGGGTLGLLIPPSLSLLIYGAFTETSIGKLFLAGIVPGLIAAAGFMVWITIHSLRRPELAPRNLEPAVGLGQALKGLVEIWPLLALIGAVLGSLFAGLATPTESAGMGVAAAIILGFAVGDLTLAGIGRALMSTVTTFAVIAMVFMGAVILAQSISVLGLPQQLLGQMAELGLSPLMVLLAIIVIYILLGMVFDGLSMMIMTLPIVFPLLTGLGYDPVWLGVLITLLIEIGMLTPPVGMNLFVLVGMSNNQVTLGDAARAALPYWLVLLGVIALMTLVPALATGLPSLVKL</sequence>
<proteinExistence type="inferred from homology"/>
<evidence type="ECO:0000256" key="3">
    <source>
        <dbReference type="ARBA" id="ARBA00022519"/>
    </source>
</evidence>
<dbReference type="Pfam" id="PF06808">
    <property type="entry name" value="DctM"/>
    <property type="match status" value="1"/>
</dbReference>
<keyword evidence="7" id="KW-0813">Transport</keyword>
<feature type="transmembrane region" description="Helical" evidence="7">
    <location>
        <begin position="311"/>
        <end position="329"/>
    </location>
</feature>
<dbReference type="PANTHER" id="PTHR33362:SF5">
    <property type="entry name" value="C4-DICARBOXYLATE TRAP TRANSPORTER LARGE PERMEASE PROTEIN DCTM"/>
    <property type="match status" value="1"/>
</dbReference>
<feature type="transmembrane region" description="Helical" evidence="7">
    <location>
        <begin position="170"/>
        <end position="191"/>
    </location>
</feature>
<feature type="transmembrane region" description="Helical" evidence="7">
    <location>
        <begin position="220"/>
        <end position="239"/>
    </location>
</feature>
<evidence type="ECO:0000313" key="10">
    <source>
        <dbReference type="Proteomes" id="UP000541347"/>
    </source>
</evidence>
<feature type="transmembrane region" description="Helical" evidence="7">
    <location>
        <begin position="12"/>
        <end position="35"/>
    </location>
</feature>
<feature type="transmembrane region" description="Helical" evidence="7">
    <location>
        <begin position="251"/>
        <end position="272"/>
    </location>
</feature>
<feature type="transmembrane region" description="Helical" evidence="7">
    <location>
        <begin position="96"/>
        <end position="123"/>
    </location>
</feature>
<keyword evidence="2" id="KW-1003">Cell membrane</keyword>
<feature type="transmembrane region" description="Helical" evidence="7">
    <location>
        <begin position="404"/>
        <end position="429"/>
    </location>
</feature>
<keyword evidence="10" id="KW-1185">Reference proteome</keyword>